<dbReference type="AlphaFoldDB" id="A0A090M5Q3"/>
<dbReference type="PANTHER" id="PTHR12378:SF9">
    <property type="entry name" value="OS06G0107000 PROTEIN"/>
    <property type="match status" value="1"/>
</dbReference>
<dbReference type="GO" id="GO:0006508">
    <property type="term" value="P:proteolysis"/>
    <property type="evidence" value="ECO:0007669"/>
    <property type="project" value="UniProtKB-KW"/>
</dbReference>
<keyword evidence="3" id="KW-0378">Hydrolase</keyword>
<evidence type="ECO:0000313" key="7">
    <source>
        <dbReference type="EMBL" id="OUS43599.1"/>
    </source>
</evidence>
<evidence type="ECO:0000256" key="4">
    <source>
        <dbReference type="SAM" id="MobiDB-lite"/>
    </source>
</evidence>
<keyword evidence="8" id="KW-1185">Reference proteome</keyword>
<dbReference type="Proteomes" id="UP000009170">
    <property type="component" value="Unassembled WGS sequence"/>
</dbReference>
<reference evidence="6" key="2">
    <citation type="journal article" date="2014" name="BMC Genomics">
        <title>An improved genome of the model marine alga Ostreococcus tauri unfolds by assessing Illumina de novo assemblies.</title>
        <authorList>
            <person name="Blanc-Mathieu R."/>
            <person name="Verhelst B."/>
            <person name="Derelle E."/>
            <person name="Rombauts S."/>
            <person name="Bouget F.Y."/>
            <person name="Carre I."/>
            <person name="Chateau A."/>
            <person name="Eyre-Walker A."/>
            <person name="Grimsley N."/>
            <person name="Moreau H."/>
            <person name="Piegu B."/>
            <person name="Rivals E."/>
            <person name="Schackwitz W."/>
            <person name="Van de Peer Y."/>
            <person name="Piganeau G."/>
        </authorList>
    </citation>
    <scope>NUCLEOTIDE SEQUENCE</scope>
    <source>
        <strain evidence="6">RCC4221</strain>
    </source>
</reference>
<dbReference type="SMART" id="SM01179">
    <property type="entry name" value="DUF862"/>
    <property type="match status" value="1"/>
</dbReference>
<dbReference type="InterPro" id="IPR008580">
    <property type="entry name" value="PPPDE_dom"/>
</dbReference>
<dbReference type="Pfam" id="PF05903">
    <property type="entry name" value="Peptidase_C97"/>
    <property type="match status" value="1"/>
</dbReference>
<accession>A0A454XNC5</accession>
<dbReference type="GO" id="GO:0016579">
    <property type="term" value="P:protein deubiquitination"/>
    <property type="evidence" value="ECO:0007669"/>
    <property type="project" value="TreeGrafter"/>
</dbReference>
<evidence type="ECO:0000313" key="8">
    <source>
        <dbReference type="Proteomes" id="UP000009170"/>
    </source>
</evidence>
<proteinExistence type="inferred from homology"/>
<evidence type="ECO:0000256" key="1">
    <source>
        <dbReference type="ARBA" id="ARBA00008140"/>
    </source>
</evidence>
<reference evidence="7" key="3">
    <citation type="submission" date="2017-04" db="EMBL/GenBank/DDBJ databases">
        <title>Population genomics of picophytoplankton unveils novel chromosome hypervariability.</title>
        <authorList>
            <consortium name="DOE Joint Genome Institute"/>
            <person name="Blanc-Mathieu R."/>
            <person name="Krasovec M."/>
            <person name="Hebrard M."/>
            <person name="Yau S."/>
            <person name="Desgranges E."/>
            <person name="Martin J."/>
            <person name="Schackwitz W."/>
            <person name="Kuo A."/>
            <person name="Salin G."/>
            <person name="Donnadieu C."/>
            <person name="Desdevises Y."/>
            <person name="Sanchez-Ferandin S."/>
            <person name="Moreau H."/>
            <person name="Rivals E."/>
            <person name="Grigoriev I.V."/>
            <person name="Grimsley N."/>
            <person name="Eyre-Walker A."/>
            <person name="Piganeau G."/>
        </authorList>
    </citation>
    <scope>NUCLEOTIDE SEQUENCE [LARGE SCALE GENOMIC DNA]</scope>
    <source>
        <strain evidence="7">RCC 1115</strain>
    </source>
</reference>
<dbReference type="InParanoid" id="A0A090M5Q3"/>
<dbReference type="STRING" id="70448.A0A090M5Q3"/>
<dbReference type="Proteomes" id="UP000195557">
    <property type="component" value="Unassembled WGS sequence"/>
</dbReference>
<accession>A0A1Y5I286</accession>
<feature type="compositionally biased region" description="Low complexity" evidence="4">
    <location>
        <begin position="173"/>
        <end position="185"/>
    </location>
</feature>
<name>A0A090M5Q3_OSTTA</name>
<comment type="similarity">
    <text evidence="1">Belongs to the DeSI family.</text>
</comment>
<evidence type="ECO:0000256" key="3">
    <source>
        <dbReference type="ARBA" id="ARBA00022801"/>
    </source>
</evidence>
<dbReference type="EMBL" id="KZ155831">
    <property type="protein sequence ID" value="OUS43599.1"/>
    <property type="molecule type" value="Genomic_DNA"/>
</dbReference>
<accession>A0A090M5Q3</accession>
<dbReference type="FunCoup" id="A0A090M5Q3">
    <property type="interactions" value="296"/>
</dbReference>
<dbReference type="GO" id="GO:0101005">
    <property type="term" value="F:deubiquitinase activity"/>
    <property type="evidence" value="ECO:0007669"/>
    <property type="project" value="TreeGrafter"/>
</dbReference>
<reference evidence="6 8" key="1">
    <citation type="journal article" date="2006" name="Proc. Natl. Acad. Sci. U.S.A.">
        <title>Genome analysis of the smallest free-living eukaryote Ostreococcus tauri unveils many unique features.</title>
        <authorList>
            <person name="Derelle E."/>
            <person name="Ferraz C."/>
            <person name="Rombauts S."/>
            <person name="Rouze P."/>
            <person name="Worden A.Z."/>
            <person name="Robbens S."/>
            <person name="Partensky F."/>
            <person name="Degroeve S."/>
            <person name="Echeynie S."/>
            <person name="Cooke R."/>
            <person name="Saeys Y."/>
            <person name="Wuyts J."/>
            <person name="Jabbari K."/>
            <person name="Bowler C."/>
            <person name="Panaud O."/>
            <person name="Piegu B."/>
            <person name="Ball S.G."/>
            <person name="Ral J.-P."/>
            <person name="Bouget F.-Y."/>
            <person name="Piganeau G."/>
            <person name="De Baets B."/>
            <person name="Picard A."/>
            <person name="Delseny M."/>
            <person name="Demaille J."/>
            <person name="Van de Peer Y."/>
            <person name="Moreau H."/>
        </authorList>
    </citation>
    <scope>NUCLEOTIDE SEQUENCE [LARGE SCALE GENOMIC DNA]</scope>
    <source>
        <strain evidence="6 8">OTTH0595</strain>
    </source>
</reference>
<feature type="region of interest" description="Disordered" evidence="4">
    <location>
        <begin position="173"/>
        <end position="217"/>
    </location>
</feature>
<dbReference type="PANTHER" id="PTHR12378">
    <property type="entry name" value="DESUMOYLATING ISOPEPTIDASE"/>
    <property type="match status" value="1"/>
</dbReference>
<keyword evidence="2" id="KW-0645">Protease</keyword>
<gene>
    <name evidence="7" type="ORF">BE221DRAFT_194523</name>
    <name evidence="6" type="ORF">OT_ostta11g00985</name>
</gene>
<dbReference type="InterPro" id="IPR042266">
    <property type="entry name" value="PPPDE_sf"/>
</dbReference>
<feature type="compositionally biased region" description="Basic and acidic residues" evidence="4">
    <location>
        <begin position="206"/>
        <end position="217"/>
    </location>
</feature>
<evidence type="ECO:0000313" key="6">
    <source>
        <dbReference type="EMBL" id="CEF99575.1"/>
    </source>
</evidence>
<dbReference type="OrthoDB" id="412286at2759"/>
<dbReference type="EMBL" id="CAID01000011">
    <property type="protein sequence ID" value="CEF99575.1"/>
    <property type="molecule type" value="Genomic_DNA"/>
</dbReference>
<dbReference type="PROSITE" id="PS51858">
    <property type="entry name" value="PPPDE"/>
    <property type="match status" value="1"/>
</dbReference>
<evidence type="ECO:0000256" key="2">
    <source>
        <dbReference type="ARBA" id="ARBA00022670"/>
    </source>
</evidence>
<organism evidence="6 8">
    <name type="scientific">Ostreococcus tauri</name>
    <name type="common">Marine green alga</name>
    <dbReference type="NCBI Taxonomy" id="70448"/>
    <lineage>
        <taxon>Eukaryota</taxon>
        <taxon>Viridiplantae</taxon>
        <taxon>Chlorophyta</taxon>
        <taxon>Mamiellophyceae</taxon>
        <taxon>Mamiellales</taxon>
        <taxon>Bathycoccaceae</taxon>
        <taxon>Ostreococcus</taxon>
    </lineage>
</organism>
<dbReference type="Gene3D" id="3.90.1720.30">
    <property type="entry name" value="PPPDE domains"/>
    <property type="match status" value="1"/>
</dbReference>
<evidence type="ECO:0000259" key="5">
    <source>
        <dbReference type="PROSITE" id="PS51858"/>
    </source>
</evidence>
<protein>
    <submittedName>
        <fullName evidence="6 7">PPPDE putative peptidase domain</fullName>
    </submittedName>
</protein>
<sequence>MALVTLSVYDIKHPGNEGVTSAVASLNALTRDGLRLGGIFHGGVEVYGDEWSFGYIDRGTGVYRCQPKKNPMYAYRESVALGVTSLSPARVSAAVAALKAAWDGPSYDALGRNCNHFCEALCEALGCEGPPKWLNSFANNARGVRDAAVSAREATERAVEGAWAWIASATSQSTSSVSTVRTAGEGAEEGAREREFDSEATSATDDAPHGDAGRETR</sequence>
<feature type="domain" description="PPPDE" evidence="5">
    <location>
        <begin position="2"/>
        <end position="149"/>
    </location>
</feature>